<accession>A0A034WP68</accession>
<protein>
    <submittedName>
        <fullName evidence="2">Uncharacterized protein</fullName>
    </submittedName>
</protein>
<proteinExistence type="predicted"/>
<feature type="transmembrane region" description="Helical" evidence="1">
    <location>
        <begin position="33"/>
        <end position="50"/>
    </location>
</feature>
<reference evidence="2" key="1">
    <citation type="journal article" date="2014" name="BMC Genomics">
        <title>Characterizing the developmental transcriptome of the oriental fruit fly, Bactrocera dorsalis (Diptera: Tephritidae) through comparative genomic analysis with Drosophila melanogaster utilizing modENCODE datasets.</title>
        <authorList>
            <person name="Geib S.M."/>
            <person name="Calla B."/>
            <person name="Hall B."/>
            <person name="Hou S."/>
            <person name="Manoukis N.C."/>
        </authorList>
    </citation>
    <scope>NUCLEOTIDE SEQUENCE</scope>
    <source>
        <strain evidence="2">Punador</strain>
    </source>
</reference>
<feature type="non-terminal residue" evidence="2">
    <location>
        <position position="1"/>
    </location>
</feature>
<dbReference type="EMBL" id="GAKP01001591">
    <property type="protein sequence ID" value="JAC57361.1"/>
    <property type="molecule type" value="Transcribed_RNA"/>
</dbReference>
<keyword evidence="1" id="KW-1133">Transmembrane helix</keyword>
<dbReference type="AlphaFoldDB" id="A0A034WP68"/>
<keyword evidence="1" id="KW-0472">Membrane</keyword>
<sequence>NHQIEANLHKRNKIQCKYHKSKSRNHKNNSQSCICNLVLLLLYIVVIHLAPRTAGGTMQNVIVSTMSTGHAYHSLHHPTTTTRTTHVPLAHNIIQRQRIERRRI</sequence>
<evidence type="ECO:0000256" key="1">
    <source>
        <dbReference type="SAM" id="Phobius"/>
    </source>
</evidence>
<name>A0A034WP68_BACDO</name>
<evidence type="ECO:0000313" key="2">
    <source>
        <dbReference type="EMBL" id="JAC57361.1"/>
    </source>
</evidence>
<organism evidence="2">
    <name type="scientific">Bactrocera dorsalis</name>
    <name type="common">Oriental fruit fly</name>
    <name type="synonym">Dacus dorsalis</name>
    <dbReference type="NCBI Taxonomy" id="27457"/>
    <lineage>
        <taxon>Eukaryota</taxon>
        <taxon>Metazoa</taxon>
        <taxon>Ecdysozoa</taxon>
        <taxon>Arthropoda</taxon>
        <taxon>Hexapoda</taxon>
        <taxon>Insecta</taxon>
        <taxon>Pterygota</taxon>
        <taxon>Neoptera</taxon>
        <taxon>Endopterygota</taxon>
        <taxon>Diptera</taxon>
        <taxon>Brachycera</taxon>
        <taxon>Muscomorpha</taxon>
        <taxon>Tephritoidea</taxon>
        <taxon>Tephritidae</taxon>
        <taxon>Bactrocera</taxon>
        <taxon>Bactrocera</taxon>
    </lineage>
</organism>
<keyword evidence="1" id="KW-0812">Transmembrane</keyword>